<keyword evidence="5" id="KW-0762">Sugar transport</keyword>
<dbReference type="GO" id="GO:0009279">
    <property type="term" value="C:cell outer membrane"/>
    <property type="evidence" value="ECO:0007669"/>
    <property type="project" value="UniProtKB-SubCell"/>
</dbReference>
<keyword evidence="9" id="KW-0406">Ion transport</keyword>
<dbReference type="GO" id="GO:0015288">
    <property type="term" value="F:porin activity"/>
    <property type="evidence" value="ECO:0007669"/>
    <property type="project" value="UniProtKB-KW"/>
</dbReference>
<evidence type="ECO:0000256" key="4">
    <source>
        <dbReference type="ARBA" id="ARBA00022452"/>
    </source>
</evidence>
<evidence type="ECO:0000256" key="14">
    <source>
        <dbReference type="ARBA" id="ARBA00023288"/>
    </source>
</evidence>
<evidence type="ECO:0000256" key="8">
    <source>
        <dbReference type="ARBA" id="ARBA00023047"/>
    </source>
</evidence>
<keyword evidence="3" id="KW-0813">Transport</keyword>
<evidence type="ECO:0000256" key="11">
    <source>
        <dbReference type="ARBA" id="ARBA00023136"/>
    </source>
</evidence>
<evidence type="ECO:0000256" key="13">
    <source>
        <dbReference type="ARBA" id="ARBA00023237"/>
    </source>
</evidence>
<dbReference type="InterPro" id="IPR003715">
    <property type="entry name" value="Poly_export_N"/>
</dbReference>
<dbReference type="InterPro" id="IPR054765">
    <property type="entry name" value="SLBB_dom"/>
</dbReference>
<dbReference type="GO" id="GO:0046930">
    <property type="term" value="C:pore complex"/>
    <property type="evidence" value="ECO:0007669"/>
    <property type="project" value="UniProtKB-KW"/>
</dbReference>
<protein>
    <submittedName>
        <fullName evidence="18">Polysaccharide export outer membrane protein</fullName>
    </submittedName>
</protein>
<dbReference type="Pfam" id="PF22461">
    <property type="entry name" value="SLBB_2"/>
    <property type="match status" value="1"/>
</dbReference>
<evidence type="ECO:0000256" key="6">
    <source>
        <dbReference type="ARBA" id="ARBA00022692"/>
    </source>
</evidence>
<proteinExistence type="inferred from homology"/>
<keyword evidence="14" id="KW-0449">Lipoprotein</keyword>
<keyword evidence="4" id="KW-1134">Transmembrane beta strand</keyword>
<feature type="domain" description="SLBB" evidence="17">
    <location>
        <begin position="131"/>
        <end position="210"/>
    </location>
</feature>
<evidence type="ECO:0000256" key="15">
    <source>
        <dbReference type="SAM" id="SignalP"/>
    </source>
</evidence>
<reference evidence="18 19" key="1">
    <citation type="submission" date="2018-08" db="EMBL/GenBank/DDBJ databases">
        <title>Genomic Encyclopedia of Type Strains, Phase IV (KMG-IV): sequencing the most valuable type-strain genomes for metagenomic binning, comparative biology and taxonomic classification.</title>
        <authorList>
            <person name="Goeker M."/>
        </authorList>
    </citation>
    <scope>NUCLEOTIDE SEQUENCE [LARGE SCALE GENOMIC DNA]</scope>
    <source>
        <strain evidence="18 19">DSM 25527</strain>
    </source>
</reference>
<keyword evidence="12" id="KW-0564">Palmitate</keyword>
<keyword evidence="6" id="KW-0812">Transmembrane</keyword>
<evidence type="ECO:0000256" key="2">
    <source>
        <dbReference type="ARBA" id="ARBA00009450"/>
    </source>
</evidence>
<keyword evidence="8" id="KW-0625">Polysaccharide transport</keyword>
<evidence type="ECO:0000259" key="17">
    <source>
        <dbReference type="Pfam" id="PF22461"/>
    </source>
</evidence>
<comment type="similarity">
    <text evidence="2">Belongs to the BexD/CtrA/VexA family.</text>
</comment>
<dbReference type="EMBL" id="QXDC01000009">
    <property type="protein sequence ID" value="RIA35347.1"/>
    <property type="molecule type" value="Genomic_DNA"/>
</dbReference>
<evidence type="ECO:0000256" key="5">
    <source>
        <dbReference type="ARBA" id="ARBA00022597"/>
    </source>
</evidence>
<dbReference type="Proteomes" id="UP000266568">
    <property type="component" value="Unassembled WGS sequence"/>
</dbReference>
<dbReference type="PANTHER" id="PTHR33619">
    <property type="entry name" value="POLYSACCHARIDE EXPORT PROTEIN GFCE-RELATED"/>
    <property type="match status" value="1"/>
</dbReference>
<feature type="chain" id="PRO_5017206400" evidence="15">
    <location>
        <begin position="29"/>
        <end position="235"/>
    </location>
</feature>
<evidence type="ECO:0000256" key="1">
    <source>
        <dbReference type="ARBA" id="ARBA00004571"/>
    </source>
</evidence>
<dbReference type="AlphaFoldDB" id="A0A397NJ67"/>
<evidence type="ECO:0000256" key="12">
    <source>
        <dbReference type="ARBA" id="ARBA00023139"/>
    </source>
</evidence>
<name>A0A397NJ67_9SPHN</name>
<evidence type="ECO:0000256" key="3">
    <source>
        <dbReference type="ARBA" id="ARBA00022448"/>
    </source>
</evidence>
<keyword evidence="19" id="KW-1185">Reference proteome</keyword>
<evidence type="ECO:0000313" key="19">
    <source>
        <dbReference type="Proteomes" id="UP000266568"/>
    </source>
</evidence>
<keyword evidence="13" id="KW-0998">Cell outer membrane</keyword>
<sequence length="235" mass="24537">SIGLMCVRRVAMVCGLAVLCAGCSGMSADRSLPVGAAAYGVIPAPNGDASVAAYRIGALDVLKLTVFQEKDLSFDEIQVDASGNLSLPLIGTVHAAGDTTSELSSEIARALGEKYLVNPQVSVTVASSVSQNVTVEGNVGQPGVYAINGTSTLLQALAQAQSPNEVAKLDQVVIFRNIDGRRAGAVFDVEAIREGRAADPEVRGGDVIVVGFDAMKGAFRDFLKAVPLLYVFRYF</sequence>
<keyword evidence="7 15" id="KW-0732">Signal</keyword>
<dbReference type="GO" id="GO:0006811">
    <property type="term" value="P:monoatomic ion transport"/>
    <property type="evidence" value="ECO:0007669"/>
    <property type="project" value="UniProtKB-KW"/>
</dbReference>
<dbReference type="Pfam" id="PF02563">
    <property type="entry name" value="Poly_export"/>
    <property type="match status" value="1"/>
</dbReference>
<evidence type="ECO:0000256" key="9">
    <source>
        <dbReference type="ARBA" id="ARBA00023065"/>
    </source>
</evidence>
<feature type="signal peptide" evidence="15">
    <location>
        <begin position="1"/>
        <end position="28"/>
    </location>
</feature>
<keyword evidence="10" id="KW-0626">Porin</keyword>
<gene>
    <name evidence="18" type="ORF">DFR49_4380</name>
</gene>
<keyword evidence="11" id="KW-0472">Membrane</keyword>
<evidence type="ECO:0000256" key="7">
    <source>
        <dbReference type="ARBA" id="ARBA00022729"/>
    </source>
</evidence>
<comment type="subcellular location">
    <subcellularLocation>
        <location evidence="1">Cell outer membrane</location>
        <topology evidence="1">Multi-pass membrane protein</topology>
    </subcellularLocation>
</comment>
<accession>A0A397NJ67</accession>
<evidence type="ECO:0000313" key="18">
    <source>
        <dbReference type="EMBL" id="RIA35347.1"/>
    </source>
</evidence>
<organism evidence="18 19">
    <name type="scientific">Hephaestia caeni</name>
    <dbReference type="NCBI Taxonomy" id="645617"/>
    <lineage>
        <taxon>Bacteria</taxon>
        <taxon>Pseudomonadati</taxon>
        <taxon>Pseudomonadota</taxon>
        <taxon>Alphaproteobacteria</taxon>
        <taxon>Sphingomonadales</taxon>
        <taxon>Sphingomonadaceae</taxon>
        <taxon>Hephaestia</taxon>
    </lineage>
</organism>
<feature type="non-terminal residue" evidence="18">
    <location>
        <position position="1"/>
    </location>
</feature>
<evidence type="ECO:0000259" key="16">
    <source>
        <dbReference type="Pfam" id="PF02563"/>
    </source>
</evidence>
<dbReference type="Gene3D" id="3.30.1950.10">
    <property type="entry name" value="wza like domain"/>
    <property type="match status" value="1"/>
</dbReference>
<comment type="caution">
    <text evidence="18">The sequence shown here is derived from an EMBL/GenBank/DDBJ whole genome shotgun (WGS) entry which is preliminary data.</text>
</comment>
<dbReference type="PANTHER" id="PTHR33619:SF3">
    <property type="entry name" value="POLYSACCHARIDE EXPORT PROTEIN GFCE-RELATED"/>
    <property type="match status" value="1"/>
</dbReference>
<dbReference type="InterPro" id="IPR049712">
    <property type="entry name" value="Poly_export"/>
</dbReference>
<dbReference type="GO" id="GO:0015159">
    <property type="term" value="F:polysaccharide transmembrane transporter activity"/>
    <property type="evidence" value="ECO:0007669"/>
    <property type="project" value="InterPro"/>
</dbReference>
<feature type="domain" description="Polysaccharide export protein N-terminal" evidence="16">
    <location>
        <begin position="50"/>
        <end position="125"/>
    </location>
</feature>
<evidence type="ECO:0000256" key="10">
    <source>
        <dbReference type="ARBA" id="ARBA00023114"/>
    </source>
</evidence>
<dbReference type="RefSeq" id="WP_211325973.1">
    <property type="nucleotide sequence ID" value="NZ_QXDC01000009.1"/>
</dbReference>